<gene>
    <name evidence="1" type="ORF">PV328_005685</name>
</gene>
<reference evidence="1" key="2">
    <citation type="submission" date="2023-03" db="EMBL/GenBank/DDBJ databases">
        <authorList>
            <person name="Inwood S.N."/>
            <person name="Skelly J.G."/>
            <person name="Guhlin J."/>
            <person name="Harrop T.W.R."/>
            <person name="Goldson S.G."/>
            <person name="Dearden P.K."/>
        </authorList>
    </citation>
    <scope>NUCLEOTIDE SEQUENCE</scope>
    <source>
        <strain evidence="1">Irish</strain>
        <tissue evidence="1">Whole body</tissue>
    </source>
</reference>
<organism evidence="1 2">
    <name type="scientific">Microctonus aethiopoides</name>
    <dbReference type="NCBI Taxonomy" id="144406"/>
    <lineage>
        <taxon>Eukaryota</taxon>
        <taxon>Metazoa</taxon>
        <taxon>Ecdysozoa</taxon>
        <taxon>Arthropoda</taxon>
        <taxon>Hexapoda</taxon>
        <taxon>Insecta</taxon>
        <taxon>Pterygota</taxon>
        <taxon>Neoptera</taxon>
        <taxon>Endopterygota</taxon>
        <taxon>Hymenoptera</taxon>
        <taxon>Apocrita</taxon>
        <taxon>Ichneumonoidea</taxon>
        <taxon>Braconidae</taxon>
        <taxon>Euphorinae</taxon>
        <taxon>Microctonus</taxon>
    </lineage>
</organism>
<accession>A0AA39FN84</accession>
<sequence>MISAPPGFGKTLNMDMARRFLEIEVDEDGKAIELDVDEDKRCLKSVQTKSKNFKLFEGKKILEHKQFVFKHFGKYPTIHVDFSELVGNDYEEILVKFRKILNKAFRQHAYLEKCSLWDSEAYNKKTFMKYFDPVKCASLDEHDVKFGLDHLAHLLYGHHGRAVYMFIDELGASVNALVHPNRMTIKDRKKTIQLLQYITGNLLKGNRYVERSLTYACQKTSNLMLRNASNVKLFYFIEDHDFRKFYGFEEAEVKYLLEKAGRLEDFNKIKEKYNGYNTKSVDGIDTKIYGTWTIMNYLKTGNFDVYWSADILHKIKELIGHAKIRSKITRSMSHKMIGINRIDLRSSDTIETSYKMFCNGEVNEDCDGDVFIQFLMAQGFFHPIYSANDNIYLAIPNRTVYSIFDETLRSIDSIKKYYNHFPDLIENFTESLEDLARSRNEDAVYALAKNIDVLLRSGKTFETKYELQIVLDAYMLQKFRHVSVECKTSLHTKYDTVLVIADLHVMFIIEYKGFRDCDPQILDEGYDTLVEESSLKKVFPKDTPVVQNRIYFDIRKGWRGEILITYSFNSMKLNTVVSKSAQN</sequence>
<evidence type="ECO:0008006" key="3">
    <source>
        <dbReference type="Google" id="ProtNLM"/>
    </source>
</evidence>
<evidence type="ECO:0000313" key="2">
    <source>
        <dbReference type="Proteomes" id="UP001168990"/>
    </source>
</evidence>
<keyword evidence="2" id="KW-1185">Reference proteome</keyword>
<comment type="caution">
    <text evidence="1">The sequence shown here is derived from an EMBL/GenBank/DDBJ whole genome shotgun (WGS) entry which is preliminary data.</text>
</comment>
<dbReference type="PANTHER" id="PTHR34825:SF1">
    <property type="entry name" value="AAA-ATPASE-LIKE DOMAIN-CONTAINING PROTEIN"/>
    <property type="match status" value="1"/>
</dbReference>
<evidence type="ECO:0000313" key="1">
    <source>
        <dbReference type="EMBL" id="KAK0172354.1"/>
    </source>
</evidence>
<dbReference type="EMBL" id="JAQQBS010000002">
    <property type="protein sequence ID" value="KAK0172354.1"/>
    <property type="molecule type" value="Genomic_DNA"/>
</dbReference>
<name>A0AA39FN84_9HYME</name>
<protein>
    <recommendedName>
        <fullName evidence="3">AAA-ATPase-like domain-containing protein</fullName>
    </recommendedName>
</protein>
<dbReference type="Proteomes" id="UP001168990">
    <property type="component" value="Unassembled WGS sequence"/>
</dbReference>
<dbReference type="AlphaFoldDB" id="A0AA39FN84"/>
<reference evidence="1" key="1">
    <citation type="journal article" date="2023" name="bioRxiv">
        <title>Scaffold-level genome assemblies of two parasitoid biocontrol wasps reveal the parthenogenesis mechanism and an associated novel virus.</title>
        <authorList>
            <person name="Inwood S."/>
            <person name="Skelly J."/>
            <person name="Guhlin J."/>
            <person name="Harrop T."/>
            <person name="Goldson S."/>
            <person name="Dearden P."/>
        </authorList>
    </citation>
    <scope>NUCLEOTIDE SEQUENCE</scope>
    <source>
        <strain evidence="1">Irish</strain>
        <tissue evidence="1">Whole body</tissue>
    </source>
</reference>
<dbReference type="PANTHER" id="PTHR34825">
    <property type="entry name" value="CONSERVED PROTEIN, WITH A WEAK D-GALACTARATE DEHYDRATASE/ALTRONATE HYDROLASE DOMAIN"/>
    <property type="match status" value="1"/>
</dbReference>
<proteinExistence type="predicted"/>